<evidence type="ECO:0000256" key="2">
    <source>
        <dbReference type="ARBA" id="ARBA00023015"/>
    </source>
</evidence>
<feature type="short sequence motif" description="VHIID" evidence="5">
    <location>
        <begin position="340"/>
        <end position="344"/>
    </location>
</feature>
<dbReference type="InterPro" id="IPR005202">
    <property type="entry name" value="TF_GRAS"/>
</dbReference>
<name>A0A5J6WIK7_BOENI</name>
<comment type="subcellular location">
    <subcellularLocation>
        <location evidence="1">Nucleus</location>
    </subcellularLocation>
</comment>
<dbReference type="EMBL" id="MK696554">
    <property type="protein sequence ID" value="QFI36154.1"/>
    <property type="molecule type" value="Genomic_DNA"/>
</dbReference>
<dbReference type="PROSITE" id="PS50985">
    <property type="entry name" value="GRAS"/>
    <property type="match status" value="1"/>
</dbReference>
<evidence type="ECO:0000256" key="3">
    <source>
        <dbReference type="ARBA" id="ARBA00023163"/>
    </source>
</evidence>
<dbReference type="Pfam" id="PF03514">
    <property type="entry name" value="GRAS"/>
    <property type="match status" value="1"/>
</dbReference>
<keyword evidence="3" id="KW-0804">Transcription</keyword>
<proteinExistence type="inferred from homology"/>
<gene>
    <name evidence="6" type="primary">ZZD3</name>
</gene>
<sequence>MSFPFELQKGIFSLDDHDNIREKFTRADQEFGTTNTNQIQPNGAEIDCGEFATIDDSSLNYGLFQDYNQCLAEESLFSKSQPRQQQQQISDYGLLDYPQCNVASPSLEACLEEIAKFGQVPNETKHVGVVKKSKAYPFSLASLELLNNYGTGFRRLTGERIVQQVDRVGINAKDHRRSSTEEILRIAGARFIQSALPTSHPFEGSFSGMSNEESKDVELVELLLASAEKVGLQQHESAARLLNLCENLCSNTGNPVQRVVYYFCEALRERIDRETGRFASKDSGKLAHQTLDINKAIPMIMQDPPDASKLAFHRGLPFSQAEKVAAALTIAENVAPAKKLHVIDLRIGFGIHWTALMQALASQNSFPIELLKITAIGTAASKHSIEEAGKWMSNFAYAMKIPLSFNVVMLQDIISSPESEGAFEVEGDETLAVYSSYGLSRLIPQPNQLETLMRAIRALNPRVMVVTEVESSQNSSAFFTRFIETLFYYGASFDCLEVSMKPDDTNRVVFESLYCGAAIRNIVAAEGEERVIRNVKVQVWRAFFARFGMEEIALSQSSIEQAKLVAINILQQCGNNSCTFEMDGKCLIMGWKGTPLHSLSAWRFLN</sequence>
<dbReference type="PANTHER" id="PTHR31636">
    <property type="entry name" value="OSJNBA0084A10.13 PROTEIN-RELATED"/>
    <property type="match status" value="1"/>
</dbReference>
<keyword evidence="4" id="KW-0539">Nucleus</keyword>
<keyword evidence="2" id="KW-0805">Transcription regulation</keyword>
<dbReference type="GO" id="GO:0005634">
    <property type="term" value="C:nucleus"/>
    <property type="evidence" value="ECO:0007669"/>
    <property type="project" value="UniProtKB-SubCell"/>
</dbReference>
<feature type="region of interest" description="SAW" evidence="5">
    <location>
        <begin position="524"/>
        <end position="603"/>
    </location>
</feature>
<evidence type="ECO:0000256" key="5">
    <source>
        <dbReference type="PROSITE-ProRule" id="PRU01191"/>
    </source>
</evidence>
<reference evidence="6" key="1">
    <citation type="submission" date="2019-03" db="EMBL/GenBank/DDBJ databases">
        <authorList>
            <person name="Li F."/>
        </authorList>
    </citation>
    <scope>NUCLEOTIDE SEQUENCE</scope>
</reference>
<evidence type="ECO:0000256" key="4">
    <source>
        <dbReference type="ARBA" id="ARBA00023242"/>
    </source>
</evidence>
<protein>
    <submittedName>
        <fullName evidence="6">DELLA RGL1-like protein</fullName>
    </submittedName>
</protein>
<comment type="caution">
    <text evidence="5">Lacks conserved residue(s) required for the propagation of feature annotation.</text>
</comment>
<evidence type="ECO:0000313" key="6">
    <source>
        <dbReference type="EMBL" id="QFI36154.1"/>
    </source>
</evidence>
<organism evidence="6">
    <name type="scientific">Boehmeria nivea</name>
    <name type="common">Chinese grass</name>
    <name type="synonym">Urtica nivea</name>
    <dbReference type="NCBI Taxonomy" id="83906"/>
    <lineage>
        <taxon>Eukaryota</taxon>
        <taxon>Viridiplantae</taxon>
        <taxon>Streptophyta</taxon>
        <taxon>Embryophyta</taxon>
        <taxon>Tracheophyta</taxon>
        <taxon>Spermatophyta</taxon>
        <taxon>Magnoliopsida</taxon>
        <taxon>eudicotyledons</taxon>
        <taxon>Gunneridae</taxon>
        <taxon>Pentapetalae</taxon>
        <taxon>rosids</taxon>
        <taxon>fabids</taxon>
        <taxon>Rosales</taxon>
        <taxon>Urticaceae</taxon>
        <taxon>Boehmeria</taxon>
    </lineage>
</organism>
<evidence type="ECO:0000256" key="1">
    <source>
        <dbReference type="ARBA" id="ARBA00004123"/>
    </source>
</evidence>
<dbReference type="AlphaFoldDB" id="A0A5J6WIK7"/>
<comment type="similarity">
    <text evidence="5">Belongs to the GRAS family.</text>
</comment>
<accession>A0A5J6WIK7</accession>